<sequence length="64" mass="7047">DKQMTELWTKMGYLLSALSEAEREERIDSACKELGKYFLNFPVPTSQGTAKAAIFSLNNTGASS</sequence>
<name>A0A444JCR7_9BACT</name>
<accession>A0A444JCR7</accession>
<evidence type="ECO:0000313" key="2">
    <source>
        <dbReference type="Proteomes" id="UP000287615"/>
    </source>
</evidence>
<dbReference type="Proteomes" id="UP000287615">
    <property type="component" value="Unassembled WGS sequence"/>
</dbReference>
<reference evidence="1 2" key="1">
    <citation type="submission" date="2017-01" db="EMBL/GenBank/DDBJ databases">
        <title>The cable genome- insights into the physiology and evolution of filamentous bacteria capable of sulfide oxidation via long distance electron transfer.</title>
        <authorList>
            <person name="Schreiber L."/>
            <person name="Bjerg J.T."/>
            <person name="Boggild A."/>
            <person name="Van De Vossenberg J."/>
            <person name="Meysman F."/>
            <person name="Nielsen L.P."/>
            <person name="Schramm A."/>
            <person name="Kjeldsen K.U."/>
        </authorList>
    </citation>
    <scope>NUCLEOTIDE SEQUENCE [LARGE SCALE GENOMIC DNA]</scope>
    <source>
        <strain evidence="1">A3</strain>
    </source>
</reference>
<dbReference type="AlphaFoldDB" id="A0A444JCR7"/>
<protein>
    <submittedName>
        <fullName evidence="1">Uncharacterized protein</fullName>
    </submittedName>
</protein>
<comment type="caution">
    <text evidence="1">The sequence shown here is derived from an EMBL/GenBank/DDBJ whole genome shotgun (WGS) entry which is preliminary data.</text>
</comment>
<proteinExistence type="predicted"/>
<feature type="non-terminal residue" evidence="1">
    <location>
        <position position="1"/>
    </location>
</feature>
<gene>
    <name evidence="1" type="ORF">VU00_10085</name>
</gene>
<evidence type="ECO:0000313" key="1">
    <source>
        <dbReference type="EMBL" id="RWX50895.1"/>
    </source>
</evidence>
<dbReference type="EMBL" id="MTKR01000008">
    <property type="protein sequence ID" value="RWX50895.1"/>
    <property type="molecule type" value="Genomic_DNA"/>
</dbReference>
<organism evidence="1 2">
    <name type="scientific">Candidatus Electrothrix marina</name>
    <dbReference type="NCBI Taxonomy" id="1859130"/>
    <lineage>
        <taxon>Bacteria</taxon>
        <taxon>Pseudomonadati</taxon>
        <taxon>Thermodesulfobacteriota</taxon>
        <taxon>Desulfobulbia</taxon>
        <taxon>Desulfobulbales</taxon>
        <taxon>Desulfobulbaceae</taxon>
        <taxon>Candidatus Electrothrix</taxon>
    </lineage>
</organism>